<accession>A0A8J6TAL3</accession>
<feature type="domain" description="EF-hand" evidence="1">
    <location>
        <begin position="22"/>
        <end position="57"/>
    </location>
</feature>
<dbReference type="Gene3D" id="1.10.238.10">
    <property type="entry name" value="EF-hand"/>
    <property type="match status" value="1"/>
</dbReference>
<dbReference type="InterPro" id="IPR006680">
    <property type="entry name" value="Amidohydro-rel"/>
</dbReference>
<protein>
    <submittedName>
        <fullName evidence="2">Amidohydrolase family protein</fullName>
    </submittedName>
</protein>
<dbReference type="GO" id="GO:0005509">
    <property type="term" value="F:calcium ion binding"/>
    <property type="evidence" value="ECO:0007669"/>
    <property type="project" value="InterPro"/>
</dbReference>
<dbReference type="Pfam" id="PF13202">
    <property type="entry name" value="EF-hand_5"/>
    <property type="match status" value="1"/>
</dbReference>
<dbReference type="AlphaFoldDB" id="A0A8J6TAL3"/>
<dbReference type="Pfam" id="PF04909">
    <property type="entry name" value="Amidohydro_2"/>
    <property type="match status" value="1"/>
</dbReference>
<name>A0A8J6TAL3_9DELT</name>
<dbReference type="SUPFAM" id="SSF47473">
    <property type="entry name" value="EF-hand"/>
    <property type="match status" value="1"/>
</dbReference>
<evidence type="ECO:0000313" key="3">
    <source>
        <dbReference type="Proteomes" id="UP000650524"/>
    </source>
</evidence>
<comment type="caution">
    <text evidence="2">The sequence shown here is derived from an EMBL/GenBank/DDBJ whole genome shotgun (WGS) entry which is preliminary data.</text>
</comment>
<gene>
    <name evidence="2" type="ORF">H8E19_18390</name>
</gene>
<dbReference type="PROSITE" id="PS50222">
    <property type="entry name" value="EF_HAND_2"/>
    <property type="match status" value="1"/>
</dbReference>
<proteinExistence type="predicted"/>
<evidence type="ECO:0000259" key="1">
    <source>
        <dbReference type="PROSITE" id="PS50222"/>
    </source>
</evidence>
<dbReference type="InterPro" id="IPR032466">
    <property type="entry name" value="Metal_Hydrolase"/>
</dbReference>
<evidence type="ECO:0000313" key="2">
    <source>
        <dbReference type="EMBL" id="MBC8179378.1"/>
    </source>
</evidence>
<dbReference type="PROSITE" id="PS00018">
    <property type="entry name" value="EF_HAND_1"/>
    <property type="match status" value="1"/>
</dbReference>
<dbReference type="Gene3D" id="3.20.20.140">
    <property type="entry name" value="Metal-dependent hydrolases"/>
    <property type="match status" value="1"/>
</dbReference>
<sequence>MKRKFSVFICPVFVGIAFIFLTTSLMAQTPFEHMDRNSDGRLSRSEFRGPPPAFGRLDRNNDGYITDREAAGTRLSGGMDTAGQVRTRPPEKKSTELIYVDTHNHLVGRRVMGRYDLEKSARIAIEAMDATGVKLNLLMPMPQTVNQDLQLYFEDFLPIVEQYPNRFAALGGGGSLNVMIQQALREGHVTTAMEKKFDARASELARKGAVGFGEMTAEHFSMTEKHPYEKAPPDHPLFLRLADLAAKHDLPVDIHMEAIPEEMPMPSRFQSPPNPRILKPNIAAFGRLLAHNRKAKIIWVHMGWDNMGKRTIALTRRLLEENPNLYISIRIASGMQERKVVKPTFPLDKNGQLKQEWLELFQKFPDRFLIGSDEIIKPANNHPSAGSIRSTASMLEQLPKKLKSHIGYENAYRLYKLKK</sequence>
<dbReference type="Proteomes" id="UP000650524">
    <property type="component" value="Unassembled WGS sequence"/>
</dbReference>
<dbReference type="InterPro" id="IPR002048">
    <property type="entry name" value="EF_hand_dom"/>
</dbReference>
<dbReference type="InterPro" id="IPR018247">
    <property type="entry name" value="EF_Hand_1_Ca_BS"/>
</dbReference>
<organism evidence="2 3">
    <name type="scientific">Candidatus Desulfacyla euxinica</name>
    <dbReference type="NCBI Taxonomy" id="2841693"/>
    <lineage>
        <taxon>Bacteria</taxon>
        <taxon>Deltaproteobacteria</taxon>
        <taxon>Candidatus Desulfacyla</taxon>
    </lineage>
</organism>
<dbReference type="EMBL" id="JACNJD010000379">
    <property type="protein sequence ID" value="MBC8179378.1"/>
    <property type="molecule type" value="Genomic_DNA"/>
</dbReference>
<reference evidence="2 3" key="1">
    <citation type="submission" date="2020-08" db="EMBL/GenBank/DDBJ databases">
        <title>Bridging the membrane lipid divide: bacteria of the FCB group superphylum have the potential to synthesize archaeal ether lipids.</title>
        <authorList>
            <person name="Villanueva L."/>
            <person name="Von Meijenfeldt F.A.B."/>
            <person name="Westbye A.B."/>
            <person name="Yadav S."/>
            <person name="Hopmans E.C."/>
            <person name="Dutilh B.E."/>
            <person name="Sinninghe Damste J.S."/>
        </authorList>
    </citation>
    <scope>NUCLEOTIDE SEQUENCE [LARGE SCALE GENOMIC DNA]</scope>
    <source>
        <strain evidence="2">NIOZ-UU27</strain>
    </source>
</reference>
<dbReference type="GO" id="GO:0016787">
    <property type="term" value="F:hydrolase activity"/>
    <property type="evidence" value="ECO:0007669"/>
    <property type="project" value="InterPro"/>
</dbReference>
<dbReference type="SUPFAM" id="SSF51556">
    <property type="entry name" value="Metallo-dependent hydrolases"/>
    <property type="match status" value="1"/>
</dbReference>
<dbReference type="InterPro" id="IPR011992">
    <property type="entry name" value="EF-hand-dom_pair"/>
</dbReference>